<dbReference type="AlphaFoldDB" id="A0AAW2S2H8"/>
<name>A0AAW2S2H8_9LAMI</name>
<organism evidence="2">
    <name type="scientific">Sesamum latifolium</name>
    <dbReference type="NCBI Taxonomy" id="2727402"/>
    <lineage>
        <taxon>Eukaryota</taxon>
        <taxon>Viridiplantae</taxon>
        <taxon>Streptophyta</taxon>
        <taxon>Embryophyta</taxon>
        <taxon>Tracheophyta</taxon>
        <taxon>Spermatophyta</taxon>
        <taxon>Magnoliopsida</taxon>
        <taxon>eudicotyledons</taxon>
        <taxon>Gunneridae</taxon>
        <taxon>Pentapetalae</taxon>
        <taxon>asterids</taxon>
        <taxon>lamiids</taxon>
        <taxon>Lamiales</taxon>
        <taxon>Pedaliaceae</taxon>
        <taxon>Sesamum</taxon>
    </lineage>
</organism>
<gene>
    <name evidence="2" type="ORF">Slati_4547000</name>
</gene>
<protein>
    <submittedName>
        <fullName evidence="2">Uncharacterized protein</fullName>
    </submittedName>
</protein>
<reference evidence="2" key="2">
    <citation type="journal article" date="2024" name="Plant">
        <title>Genomic evolution and insights into agronomic trait innovations of Sesamum species.</title>
        <authorList>
            <person name="Miao H."/>
            <person name="Wang L."/>
            <person name="Qu L."/>
            <person name="Liu H."/>
            <person name="Sun Y."/>
            <person name="Le M."/>
            <person name="Wang Q."/>
            <person name="Wei S."/>
            <person name="Zheng Y."/>
            <person name="Lin W."/>
            <person name="Duan Y."/>
            <person name="Cao H."/>
            <person name="Xiong S."/>
            <person name="Wang X."/>
            <person name="Wei L."/>
            <person name="Li C."/>
            <person name="Ma Q."/>
            <person name="Ju M."/>
            <person name="Zhao R."/>
            <person name="Li G."/>
            <person name="Mu C."/>
            <person name="Tian Q."/>
            <person name="Mei H."/>
            <person name="Zhang T."/>
            <person name="Gao T."/>
            <person name="Zhang H."/>
        </authorList>
    </citation>
    <scope>NUCLEOTIDE SEQUENCE</scope>
    <source>
        <strain evidence="2">KEN1</strain>
    </source>
</reference>
<feature type="region of interest" description="Disordered" evidence="1">
    <location>
        <begin position="1"/>
        <end position="54"/>
    </location>
</feature>
<sequence>MFEKHLRMSTRPPPPLQLPGPQGGPRLPTIRGKHPAAALPGSSSKKPKPSSSALPQQLCPPYFYSTSPSSSSQGRCWIVEVSFLPPQGGCIII</sequence>
<accession>A0AAW2S2H8</accession>
<feature type="compositionally biased region" description="Low complexity" evidence="1">
    <location>
        <begin position="35"/>
        <end position="54"/>
    </location>
</feature>
<proteinExistence type="predicted"/>
<evidence type="ECO:0000256" key="1">
    <source>
        <dbReference type="SAM" id="MobiDB-lite"/>
    </source>
</evidence>
<evidence type="ECO:0000313" key="2">
    <source>
        <dbReference type="EMBL" id="KAL0386750.1"/>
    </source>
</evidence>
<dbReference type="EMBL" id="JACGWN010000063">
    <property type="protein sequence ID" value="KAL0386750.1"/>
    <property type="molecule type" value="Genomic_DNA"/>
</dbReference>
<comment type="caution">
    <text evidence="2">The sequence shown here is derived from an EMBL/GenBank/DDBJ whole genome shotgun (WGS) entry which is preliminary data.</text>
</comment>
<reference evidence="2" key="1">
    <citation type="submission" date="2020-06" db="EMBL/GenBank/DDBJ databases">
        <authorList>
            <person name="Li T."/>
            <person name="Hu X."/>
            <person name="Zhang T."/>
            <person name="Song X."/>
            <person name="Zhang H."/>
            <person name="Dai N."/>
            <person name="Sheng W."/>
            <person name="Hou X."/>
            <person name="Wei L."/>
        </authorList>
    </citation>
    <scope>NUCLEOTIDE SEQUENCE</scope>
    <source>
        <strain evidence="2">KEN1</strain>
        <tissue evidence="2">Leaf</tissue>
    </source>
</reference>